<keyword evidence="2" id="KW-1133">Transmembrane helix</keyword>
<keyword evidence="2" id="KW-0812">Transmembrane</keyword>
<accession>A0A3A4F3J5</accession>
<gene>
    <name evidence="3" type="ORF">D3250_00830</name>
</gene>
<reference evidence="3 4" key="1">
    <citation type="submission" date="2018-09" db="EMBL/GenBank/DDBJ databases">
        <title>Nesterenkonia natronophila sp. nov., an alkaliphilic actinobacteriume isolated from a soda lake, and emended description of the genus Nesterenkonia.</title>
        <authorList>
            <person name="Menes R.J."/>
            <person name="Iriarte A."/>
        </authorList>
    </citation>
    <scope>NUCLEOTIDE SEQUENCE [LARGE SCALE GENOMIC DNA]</scope>
    <source>
        <strain evidence="3 4">M8</strain>
    </source>
</reference>
<evidence type="ECO:0000313" key="4">
    <source>
        <dbReference type="Proteomes" id="UP000266615"/>
    </source>
</evidence>
<keyword evidence="4" id="KW-1185">Reference proteome</keyword>
<protein>
    <submittedName>
        <fullName evidence="3">Uncharacterized protein</fullName>
    </submittedName>
</protein>
<comment type="caution">
    <text evidence="3">The sequence shown here is derived from an EMBL/GenBank/DDBJ whole genome shotgun (WGS) entry which is preliminary data.</text>
</comment>
<feature type="transmembrane region" description="Helical" evidence="2">
    <location>
        <begin position="46"/>
        <end position="66"/>
    </location>
</feature>
<organism evidence="3 4">
    <name type="scientific">Nesterenkonia natronophila</name>
    <dbReference type="NCBI Taxonomy" id="2174932"/>
    <lineage>
        <taxon>Bacteria</taxon>
        <taxon>Bacillati</taxon>
        <taxon>Actinomycetota</taxon>
        <taxon>Actinomycetes</taxon>
        <taxon>Micrococcales</taxon>
        <taxon>Micrococcaceae</taxon>
        <taxon>Nesterenkonia</taxon>
    </lineage>
</organism>
<feature type="region of interest" description="Disordered" evidence="1">
    <location>
        <begin position="1"/>
        <end position="38"/>
    </location>
</feature>
<evidence type="ECO:0000256" key="2">
    <source>
        <dbReference type="SAM" id="Phobius"/>
    </source>
</evidence>
<evidence type="ECO:0000256" key="1">
    <source>
        <dbReference type="SAM" id="MobiDB-lite"/>
    </source>
</evidence>
<proteinExistence type="predicted"/>
<dbReference type="AlphaFoldDB" id="A0A3A4F3J5"/>
<sequence length="69" mass="7852">MTSQERGELHSGFGLGLIRREKDRHHRRPRHDDPDNLGFAASNRTITATLIIGISLMLLILMLPYLSEI</sequence>
<keyword evidence="2" id="KW-0472">Membrane</keyword>
<name>A0A3A4F3J5_9MICC</name>
<dbReference type="Proteomes" id="UP000266615">
    <property type="component" value="Unassembled WGS sequence"/>
</dbReference>
<dbReference type="EMBL" id="QYZP01000001">
    <property type="protein sequence ID" value="RJN32428.1"/>
    <property type="molecule type" value="Genomic_DNA"/>
</dbReference>
<dbReference type="RefSeq" id="WP_119901474.1">
    <property type="nucleotide sequence ID" value="NZ_QYZP01000001.1"/>
</dbReference>
<evidence type="ECO:0000313" key="3">
    <source>
        <dbReference type="EMBL" id="RJN32428.1"/>
    </source>
</evidence>